<sequence length="1910" mass="200594">MSVETLILRMSSDSEASSAPESPAVDSSPESAPFLAEEAYPLVLRSLMSTGLGEQICLSEDNIGEISRAASRALFTPDSVFTQFLVVPRVECAISVLLWRLRVSSTCAEGHSTLDLPSIPLHVLASSLSGLLDNTKLYKGTKQHPVPVRRLVLDSHHHQHSHLLPSPVTATPVSTSPSPPRVPLLQTPMTPPDSVAGDSTPMPNGLPTPKKSIKFRPPPIITRTTPGRNPKSAGTGPLALNFAAAALAEYQIEPLEYHPAHDTESPADKIPLPSPSKLPPPSPSKLAHFSKIPTTPSHVTSPRIPSRPASPTKSVRSRSRPPSPNPPRPPSPTKRLKKPPPGVKRSKSLTGKSKKPKDKDKEKDKDTTDGRPNSSMWTPAGVEAHYRNDSSVRTLALGVLTARMASESGELSSSVTSGDSTPLQSGVPTPLQSGVPTPSASVLATPLLTGAIITPFEPELEPEIEAHIEVEAPTPCASPKPSVRLSTRSTEDASSFAERSGEDTVEGLALRETLAPSASKENLGVSSSREHLVPSGSRDNLSPSRSRENIKLSSPSRESLAPPRTPSPSRPKRVSITSDPRTPSPTRSVFPGSSLHVLHSPDLLRSPASSLYRLGTIGSPSPGRDGSPVPRSILRNSLSGSPAQRNDLLKRATSPSGSTRSRTISVSGASLVRSRTVSGASLVRNRTISSGESARHRTVSSSENMRIERMRTASDLGRTSEESSLHSVQRASIESAQRATLESPVRTSLESARRRTSLGRGNSLDRRVSGEDKYRMSVSVGDRYRASVNGEEKHRMSVDLDGITIMAVSIADATPVTPTPRRIGFNLDGDGYVTPVKRAGSPGAMSLGTGTPGAISTPGAMRTPLGANTSGSLAPGTPGAMSLGTGTPNAHLGISPGPSFHLSPGAMSISTVPSLSPFPESDDGDFGFRDGEEEQTVTARVGSRAESPTRRLAGRSNESPTRRDDQSPVRRPESPGPPKPKRRPLPPPPQGSPTRNVAALRALTTNQLTNNRAASPPVNDRGTPVTGRGTPTRQLQGTPTKHHPGIPPRSWTDSPSRASTSTHQTIGVPMTQVSSRPRTLSTQTRGQTVETGVSESEAESLAFPGSTSTLSLPGDVSLSEVSPFTAPKELESSSESERPSPWIGPGVTSSPWVDPRASSSSSGSPWMGTNSIELLGGSGLLMNSSLPKLVDSPSPRTSAETSRPRSKHSRSGSALGHLGHSRAGSAVGGSVAGHERNGSVVGHERNGSSSRPGSSVEHSRPGSMMSHSRTGSYTHPGLGLRTGQDILVPMISPSKAISRSDMMKLIGRGDSFDSSREEPTSPRPSGLGTVTEFNQPKPVFMVPGADPAKVSSTSRPKSMAHVEEEPSAHGRVASENSEESVILNQDGQAMVRTTEVGVGAGRARVQTGVGVGVSRSRGGSVIKSKADNGLRKRADSGKSEPRARADSTKSNESRTRVSGVPRPKIDSNPRGRVDNVRRKPVSSGSQSPVTASPATPTSASTTSARRFLVRKASSEAPSRTRKTSNSSMRKSSMSSLRSTPPTTVSSPSARKSTRTTSFSSGASTPRSSGAFSPRLRTTSGSGNATPKAGTPRTSISSGRSSIRSPKSNLAQSSVSPPKPTSSMSTPKAAPRPLPPRPGPPPPVRPQRSALRPSLRMSVTVPHVPAPSSPATTTPTSAGPPRTRAVTMEVQSNSPTQADSRPRRTTSISSKAPPISRSGMSSTPAVPPPIVSRAVNRTSVYARTEHANVPFPSPESKDNLQVPEPHTLKRSLSVSSAARKLVGRTRSGSPVPPTPPVETASMTQSTDASSIEKSPQKGGRSLSRLAFSALLPKRGSNHAAAEAKAALAQAKAREVAEAKARAKAAVEDAKARAKAEAEEAKAARAAKAKEEKEAKKTSKRFGSISRRGGQS</sequence>
<evidence type="ECO:0000256" key="1">
    <source>
        <dbReference type="SAM" id="MobiDB-lite"/>
    </source>
</evidence>
<feature type="compositionally biased region" description="Polar residues" evidence="1">
    <location>
        <begin position="653"/>
        <end position="667"/>
    </location>
</feature>
<feature type="compositionally biased region" description="Low complexity" evidence="1">
    <location>
        <begin position="406"/>
        <end position="421"/>
    </location>
</feature>
<feature type="compositionally biased region" description="Basic and acidic residues" evidence="1">
    <location>
        <begin position="960"/>
        <end position="973"/>
    </location>
</feature>
<gene>
    <name evidence="2" type="ORF">RDB_LOCUS1213</name>
</gene>
<feature type="region of interest" description="Disordered" evidence="1">
    <location>
        <begin position="683"/>
        <end position="770"/>
    </location>
</feature>
<protein>
    <submittedName>
        <fullName evidence="2">Uncharacterized protein</fullName>
    </submittedName>
</protein>
<feature type="region of interest" description="Disordered" evidence="1">
    <location>
        <begin position="905"/>
        <end position="1285"/>
    </location>
</feature>
<accession>A0A8H2W8A7</accession>
<dbReference type="OrthoDB" id="26242at2759"/>
<feature type="compositionally biased region" description="Basic and acidic residues" evidence="1">
    <location>
        <begin position="1310"/>
        <end position="1320"/>
    </location>
</feature>
<feature type="compositionally biased region" description="Basic and acidic residues" evidence="1">
    <location>
        <begin position="1424"/>
        <end position="1455"/>
    </location>
</feature>
<reference evidence="2" key="1">
    <citation type="submission" date="2021-01" db="EMBL/GenBank/DDBJ databases">
        <authorList>
            <person name="Kaushik A."/>
        </authorList>
    </citation>
    <scope>NUCLEOTIDE SEQUENCE</scope>
    <source>
        <strain evidence="2">AG1-1C</strain>
    </source>
</reference>
<feature type="compositionally biased region" description="Low complexity" evidence="1">
    <location>
        <begin position="1021"/>
        <end position="1033"/>
    </location>
</feature>
<feature type="compositionally biased region" description="Basic and acidic residues" evidence="1">
    <location>
        <begin position="1233"/>
        <end position="1246"/>
    </location>
</feature>
<feature type="compositionally biased region" description="Low complexity" evidence="1">
    <location>
        <begin position="1523"/>
        <end position="1548"/>
    </location>
</feature>
<organism evidence="2 3">
    <name type="scientific">Rhizoctonia solani</name>
    <dbReference type="NCBI Taxonomy" id="456999"/>
    <lineage>
        <taxon>Eukaryota</taxon>
        <taxon>Fungi</taxon>
        <taxon>Dikarya</taxon>
        <taxon>Basidiomycota</taxon>
        <taxon>Agaricomycotina</taxon>
        <taxon>Agaricomycetes</taxon>
        <taxon>Cantharellales</taxon>
        <taxon>Ceratobasidiaceae</taxon>
        <taxon>Rhizoctonia</taxon>
    </lineage>
</organism>
<feature type="compositionally biased region" description="Pro residues" evidence="1">
    <location>
        <begin position="1629"/>
        <end position="1644"/>
    </location>
</feature>
<feature type="compositionally biased region" description="Basic and acidic residues" evidence="1">
    <location>
        <begin position="1869"/>
        <end position="1895"/>
    </location>
</feature>
<feature type="region of interest" description="Disordered" evidence="1">
    <location>
        <begin position="156"/>
        <end position="236"/>
    </location>
</feature>
<feature type="compositionally biased region" description="Acidic residues" evidence="1">
    <location>
        <begin position="920"/>
        <end position="935"/>
    </location>
</feature>
<feature type="compositionally biased region" description="Polar residues" evidence="1">
    <location>
        <begin position="1554"/>
        <end position="1584"/>
    </location>
</feature>
<proteinExistence type="predicted"/>
<feature type="compositionally biased region" description="Low complexity" evidence="1">
    <location>
        <begin position="1668"/>
        <end position="1684"/>
    </location>
</feature>
<feature type="region of interest" description="Disordered" evidence="1">
    <location>
        <begin position="259"/>
        <end position="391"/>
    </location>
</feature>
<feature type="compositionally biased region" description="Low complexity" evidence="1">
    <location>
        <begin position="1404"/>
        <end position="1421"/>
    </location>
</feature>
<feature type="compositionally biased region" description="Pro residues" evidence="1">
    <location>
        <begin position="272"/>
        <end position="283"/>
    </location>
</feature>
<feature type="compositionally biased region" description="Polar residues" evidence="1">
    <location>
        <begin position="1051"/>
        <end position="1094"/>
    </location>
</feature>
<feature type="region of interest" description="Disordered" evidence="1">
    <location>
        <begin position="1306"/>
        <end position="1388"/>
    </location>
</feature>
<feature type="region of interest" description="Disordered" evidence="1">
    <location>
        <begin position="465"/>
        <end position="599"/>
    </location>
</feature>
<feature type="compositionally biased region" description="Low complexity" evidence="1">
    <location>
        <begin position="162"/>
        <end position="176"/>
    </location>
</feature>
<comment type="caution">
    <text evidence="2">The sequence shown here is derived from an EMBL/GenBank/DDBJ whole genome shotgun (WGS) entry which is preliminary data.</text>
</comment>
<feature type="compositionally biased region" description="Polar residues" evidence="1">
    <location>
        <begin position="683"/>
        <end position="692"/>
    </location>
</feature>
<feature type="compositionally biased region" description="Polar residues" evidence="1">
    <location>
        <begin position="576"/>
        <end position="587"/>
    </location>
</feature>
<dbReference type="Proteomes" id="UP000663846">
    <property type="component" value="Unassembled WGS sequence"/>
</dbReference>
<feature type="compositionally biased region" description="Basic residues" evidence="1">
    <location>
        <begin position="334"/>
        <end position="356"/>
    </location>
</feature>
<feature type="compositionally biased region" description="Polar residues" evidence="1">
    <location>
        <begin position="422"/>
        <end position="438"/>
    </location>
</feature>
<feature type="region of interest" description="Disordered" evidence="1">
    <location>
        <begin position="405"/>
        <end position="438"/>
    </location>
</feature>
<dbReference type="EMBL" id="CAJMWS010000014">
    <property type="protein sequence ID" value="CAE6336874.1"/>
    <property type="molecule type" value="Genomic_DNA"/>
</dbReference>
<feature type="compositionally biased region" description="Low complexity" evidence="1">
    <location>
        <begin position="1487"/>
        <end position="1504"/>
    </location>
</feature>
<feature type="region of interest" description="Disordered" evidence="1">
    <location>
        <begin position="1869"/>
        <end position="1910"/>
    </location>
</feature>
<feature type="compositionally biased region" description="Basic and acidic residues" evidence="1">
    <location>
        <begin position="1463"/>
        <end position="1477"/>
    </location>
</feature>
<feature type="region of interest" description="Disordered" evidence="1">
    <location>
        <begin position="1404"/>
        <end position="1821"/>
    </location>
</feature>
<evidence type="ECO:0000313" key="3">
    <source>
        <dbReference type="Proteomes" id="UP000663846"/>
    </source>
</evidence>
<evidence type="ECO:0000313" key="2">
    <source>
        <dbReference type="EMBL" id="CAE6336874.1"/>
    </source>
</evidence>
<feature type="compositionally biased region" description="Low complexity" evidence="1">
    <location>
        <begin position="11"/>
        <end position="30"/>
    </location>
</feature>
<feature type="region of interest" description="Disordered" evidence="1">
    <location>
        <begin position="615"/>
        <end position="667"/>
    </location>
</feature>
<name>A0A8H2W8A7_9AGAM</name>
<feature type="compositionally biased region" description="Polar residues" evidence="1">
    <location>
        <begin position="1003"/>
        <end position="1013"/>
    </location>
</feature>
<feature type="compositionally biased region" description="Polar residues" evidence="1">
    <location>
        <begin position="634"/>
        <end position="644"/>
    </location>
</feature>
<feature type="compositionally biased region" description="Basic and acidic residues" evidence="1">
    <location>
        <begin position="1128"/>
        <end position="1138"/>
    </location>
</feature>
<feature type="compositionally biased region" description="Polar residues" evidence="1">
    <location>
        <begin position="1799"/>
        <end position="1812"/>
    </location>
</feature>
<feature type="compositionally biased region" description="Low complexity" evidence="1">
    <location>
        <begin position="1612"/>
        <end position="1627"/>
    </location>
</feature>
<feature type="compositionally biased region" description="Pro residues" evidence="1">
    <location>
        <begin position="321"/>
        <end position="332"/>
    </location>
</feature>
<feature type="compositionally biased region" description="Low complexity" evidence="1">
    <location>
        <begin position="1589"/>
        <end position="1605"/>
    </location>
</feature>
<feature type="compositionally biased region" description="Basic and acidic residues" evidence="1">
    <location>
        <begin position="357"/>
        <end position="369"/>
    </location>
</feature>
<feature type="region of interest" description="Disordered" evidence="1">
    <location>
        <begin position="10"/>
        <end position="30"/>
    </location>
</feature>
<feature type="compositionally biased region" description="Polar residues" evidence="1">
    <location>
        <begin position="1688"/>
        <end position="1709"/>
    </location>
</feature>
<feature type="compositionally biased region" description="Polar residues" evidence="1">
    <location>
        <begin position="725"/>
        <end position="750"/>
    </location>
</feature>
<feature type="compositionally biased region" description="Basic and acidic residues" evidence="1">
    <location>
        <begin position="705"/>
        <end position="724"/>
    </location>
</feature>